<dbReference type="PANTHER" id="PTHR43080">
    <property type="entry name" value="CBS DOMAIN-CONTAINING PROTEIN CBSX3, MITOCHONDRIAL"/>
    <property type="match status" value="1"/>
</dbReference>
<dbReference type="InterPro" id="IPR046342">
    <property type="entry name" value="CBS_dom_sf"/>
</dbReference>
<evidence type="ECO:0000256" key="2">
    <source>
        <dbReference type="PROSITE-ProRule" id="PRU00703"/>
    </source>
</evidence>
<name>A0A0F7DBS7_9EURY</name>
<evidence type="ECO:0000256" key="1">
    <source>
        <dbReference type="ARBA" id="ARBA00023122"/>
    </source>
</evidence>
<dbReference type="PROSITE" id="PS51371">
    <property type="entry name" value="CBS"/>
    <property type="match status" value="2"/>
</dbReference>
<dbReference type="STRING" id="113653.GAH_01070"/>
<dbReference type="Gene3D" id="3.10.580.10">
    <property type="entry name" value="CBS-domain"/>
    <property type="match status" value="1"/>
</dbReference>
<feature type="domain" description="CBS" evidence="3">
    <location>
        <begin position="70"/>
        <end position="124"/>
    </location>
</feature>
<protein>
    <submittedName>
        <fullName evidence="4">CBS domain</fullName>
    </submittedName>
</protein>
<dbReference type="KEGG" id="gah:GAH_01070"/>
<dbReference type="HOGENOM" id="CLU_040681_12_2_2"/>
<dbReference type="EMBL" id="CP011267">
    <property type="protein sequence ID" value="AKG91611.1"/>
    <property type="molecule type" value="Genomic_DNA"/>
</dbReference>
<dbReference type="SUPFAM" id="SSF54631">
    <property type="entry name" value="CBS-domain pair"/>
    <property type="match status" value="1"/>
</dbReference>
<dbReference type="InterPro" id="IPR051257">
    <property type="entry name" value="Diverse_CBS-Domain"/>
</dbReference>
<dbReference type="Pfam" id="PF00571">
    <property type="entry name" value="CBS"/>
    <property type="match status" value="2"/>
</dbReference>
<dbReference type="InterPro" id="IPR000644">
    <property type="entry name" value="CBS_dom"/>
</dbReference>
<evidence type="ECO:0000313" key="5">
    <source>
        <dbReference type="Proteomes" id="UP000034723"/>
    </source>
</evidence>
<reference evidence="4 5" key="1">
    <citation type="submission" date="2015-04" db="EMBL/GenBank/DDBJ databases">
        <title>The complete genome sequence of the hyperthermophilic, obligate iron-reducing archaeon Geoglobus ahangari strain 234T.</title>
        <authorList>
            <person name="Manzella M.P."/>
            <person name="Holmes D.E."/>
            <person name="Rocheleau J.M."/>
            <person name="Chung A."/>
            <person name="Reguera G."/>
            <person name="Kashefi K."/>
        </authorList>
    </citation>
    <scope>NUCLEOTIDE SEQUENCE [LARGE SCALE GENOMIC DNA]</scope>
    <source>
        <strain evidence="4 5">234</strain>
    </source>
</reference>
<dbReference type="RefSeq" id="WP_048095141.1">
    <property type="nucleotide sequence ID" value="NZ_CP011267.1"/>
</dbReference>
<feature type="domain" description="CBS" evidence="3">
    <location>
        <begin position="7"/>
        <end position="66"/>
    </location>
</feature>
<evidence type="ECO:0000313" key="4">
    <source>
        <dbReference type="EMBL" id="AKG91611.1"/>
    </source>
</evidence>
<keyword evidence="1 2" id="KW-0129">CBS domain</keyword>
<evidence type="ECO:0000259" key="3">
    <source>
        <dbReference type="PROSITE" id="PS51371"/>
    </source>
</evidence>
<gene>
    <name evidence="4" type="ORF">GAH_01070</name>
</gene>
<dbReference type="InParanoid" id="A0A0F7DBS7"/>
<dbReference type="GeneID" id="24803645"/>
<dbReference type="AlphaFoldDB" id="A0A0F7DBS7"/>
<accession>A0A0F7DBS7</accession>
<proteinExistence type="predicted"/>
<dbReference type="OrthoDB" id="43333at2157"/>
<dbReference type="SMART" id="SM00116">
    <property type="entry name" value="CBS"/>
    <property type="match status" value="2"/>
</dbReference>
<dbReference type="Proteomes" id="UP000034723">
    <property type="component" value="Chromosome"/>
</dbReference>
<dbReference type="PANTHER" id="PTHR43080:SF2">
    <property type="entry name" value="CBS DOMAIN-CONTAINING PROTEIN"/>
    <property type="match status" value="1"/>
</dbReference>
<sequence>MRIGDFMQRDVVMVDGKTKVIDVARIMGEKRIGSVIVTRDGEPYGIFTERDFFSKAVLDDGLENAVSNYASTPLITVSPDFSVSEASRIMADMKVRRLVVVEEGKVVGIFTASDLVRALAGRGD</sequence>
<organism evidence="4 5">
    <name type="scientific">Geoglobus ahangari</name>
    <dbReference type="NCBI Taxonomy" id="113653"/>
    <lineage>
        <taxon>Archaea</taxon>
        <taxon>Methanobacteriati</taxon>
        <taxon>Methanobacteriota</taxon>
        <taxon>Archaeoglobi</taxon>
        <taxon>Archaeoglobales</taxon>
        <taxon>Archaeoglobaceae</taxon>
        <taxon>Geoglobus</taxon>
    </lineage>
</organism>
<keyword evidence="5" id="KW-1185">Reference proteome</keyword>